<dbReference type="InterPro" id="IPR046956">
    <property type="entry name" value="RLP23-like"/>
</dbReference>
<dbReference type="InterPro" id="IPR003591">
    <property type="entry name" value="Leu-rich_rpt_typical-subtyp"/>
</dbReference>
<dbReference type="SMART" id="SM00369">
    <property type="entry name" value="LRR_TYP"/>
    <property type="match status" value="10"/>
</dbReference>
<dbReference type="InterPro" id="IPR013210">
    <property type="entry name" value="LRR_N_plant-typ"/>
</dbReference>
<comment type="subcellular location">
    <subcellularLocation>
        <location evidence="1">Cell membrane</location>
        <topology evidence="1">Single-pass type I membrane protein</topology>
    </subcellularLocation>
</comment>
<dbReference type="PRINTS" id="PR00019">
    <property type="entry name" value="LEURICHRPT"/>
</dbReference>
<evidence type="ECO:0000259" key="14">
    <source>
        <dbReference type="Pfam" id="PF08263"/>
    </source>
</evidence>
<keyword evidence="17" id="KW-1185">Reference proteome</keyword>
<feature type="domain" description="Disease resistance R13L4/SHOC-2-like LRR" evidence="15">
    <location>
        <begin position="88"/>
        <end position="269"/>
    </location>
</feature>
<dbReference type="SUPFAM" id="SSF52047">
    <property type="entry name" value="RNI-like"/>
    <property type="match status" value="1"/>
</dbReference>
<accession>A0ABQ9M093</accession>
<dbReference type="Pfam" id="PF13855">
    <property type="entry name" value="LRR_8"/>
    <property type="match status" value="2"/>
</dbReference>
<gene>
    <name evidence="16" type="ORF">P3X46_015515</name>
</gene>
<keyword evidence="4" id="KW-0433">Leucine-rich repeat</keyword>
<evidence type="ECO:0008006" key="18">
    <source>
        <dbReference type="Google" id="ProtNLM"/>
    </source>
</evidence>
<evidence type="ECO:0000256" key="1">
    <source>
        <dbReference type="ARBA" id="ARBA00004251"/>
    </source>
</evidence>
<evidence type="ECO:0000256" key="3">
    <source>
        <dbReference type="ARBA" id="ARBA00022475"/>
    </source>
</evidence>
<dbReference type="InterPro" id="IPR055414">
    <property type="entry name" value="LRR_R13L4/SHOC2-like"/>
</dbReference>
<dbReference type="Pfam" id="PF08263">
    <property type="entry name" value="LRRNT_2"/>
    <property type="match status" value="1"/>
</dbReference>
<sequence>MASMLYLASLLLLFHFTITPAISATCVADERSALLQFKQSFIIDCSASDNDPSAYPKVQSWKVNVENDDCCSWDGVECDEDTSRVIGLDLSNSCLYGSINSSSSLFHLVHLHSLNLAYNHFNYSQIPFGISHLLRLTYLNLSSSSFFGQIPSNILQLSKLSFLDLSGNDQLMLKNPDFRSLLQNLTSLEELHLSWVDLSSTVPKIMANLSSLRSLRLSSCGLNGEFPAGVSQLPNLQTLDLSFNWALRGYVPEFNMTSQLQSLDLAKTSFSGMLPDSIGSLISLNTLDISSCSFSGNIPASFGNLTRLVHLDLSGNNFQSHDFSSLSWIGKQRKLVVFGLSGINLNGEIPSYFANLTRVTTLILSHCQITGTIPPWIMKMTHLVFLDLSFNQLQGSIPRSISQLTRLTNLQLPSNKLEGPLPDSLFQLQNLRALNLAWNNLSGIVEMDMFSKLKKLTILRLSRNKVSLLANNINAFLQKFRVLGLASCNLSHFPHFLQDQDELVWLDLSNNNIHGQIPRWLLNTSKETLRFINLSYNFLNGFEFSPAVLPWIQVSILDLRSNMLQGSLPVPAPSIKIYSASNNNLTGEISPHICSLKFLSVLDLSRNKLGGILPECLGNFSSSLKLVNLGNNNFHGKIPHTYTKECNLRMLVLAYNRLNGQVPRSLSNCSRLELLILGNNQINDVFPAWLGPLKELKVLILRSNQFHSELSNYTSNVEFPKLRVIDLSQNKFSGQLPAQYFSNWNAMKMVDINQLAYMRTFVNFLTEPFSLTVNLMYSMSITNKGMELAYARILESFVAIDLSRNEFEGEIPKIIGNLNALRLLNLSNNNLSGDIPSSLGSLTKLESLDLSQNKLSGEIPQQLAQLHFLAVFNVSYNHLTGPIPRGNQFDTFENNSYGENLGLCGKPMSTKCGSSEVLPPSSSNFEEIQDSGSSFEFGWKSVLMGYGSGLLVGLVIGHIMIKRKYEWFLKIFRVKPGRIERARG</sequence>
<keyword evidence="6 13" id="KW-0732">Signal</keyword>
<comment type="similarity">
    <text evidence="2">Belongs to the RLP family.</text>
</comment>
<evidence type="ECO:0000256" key="5">
    <source>
        <dbReference type="ARBA" id="ARBA00022692"/>
    </source>
</evidence>
<evidence type="ECO:0000256" key="8">
    <source>
        <dbReference type="ARBA" id="ARBA00022989"/>
    </source>
</evidence>
<evidence type="ECO:0000256" key="12">
    <source>
        <dbReference type="SAM" id="Phobius"/>
    </source>
</evidence>
<dbReference type="InterPro" id="IPR032675">
    <property type="entry name" value="LRR_dom_sf"/>
</dbReference>
<name>A0ABQ9M093_HEVBR</name>
<proteinExistence type="inferred from homology"/>
<keyword evidence="8 12" id="KW-1133">Transmembrane helix</keyword>
<dbReference type="EMBL" id="JARPOI010000009">
    <property type="protein sequence ID" value="KAJ9172254.1"/>
    <property type="molecule type" value="Genomic_DNA"/>
</dbReference>
<keyword evidence="5 12" id="KW-0812">Transmembrane</keyword>
<dbReference type="Gene3D" id="3.80.10.10">
    <property type="entry name" value="Ribonuclease Inhibitor"/>
    <property type="match status" value="3"/>
</dbReference>
<keyword evidence="9 12" id="KW-0472">Membrane</keyword>
<keyword evidence="3" id="KW-1003">Cell membrane</keyword>
<feature type="chain" id="PRO_5045436841" description="Leucine-rich repeat-containing N-terminal plant-type domain-containing protein" evidence="13">
    <location>
        <begin position="24"/>
        <end position="984"/>
    </location>
</feature>
<evidence type="ECO:0000313" key="16">
    <source>
        <dbReference type="EMBL" id="KAJ9172254.1"/>
    </source>
</evidence>
<dbReference type="Proteomes" id="UP001174677">
    <property type="component" value="Chromosome 9"/>
</dbReference>
<keyword evidence="11" id="KW-0325">Glycoprotein</keyword>
<dbReference type="PANTHER" id="PTHR48061:SF12">
    <property type="entry name" value="DISEASE RESISTANCE LIKE PROTEIN"/>
    <property type="match status" value="1"/>
</dbReference>
<keyword evidence="7" id="KW-0677">Repeat</keyword>
<dbReference type="Pfam" id="PF23598">
    <property type="entry name" value="LRR_14"/>
    <property type="match status" value="2"/>
</dbReference>
<dbReference type="Pfam" id="PF00560">
    <property type="entry name" value="LRR_1"/>
    <property type="match status" value="3"/>
</dbReference>
<protein>
    <recommendedName>
        <fullName evidence="18">Leucine-rich repeat-containing N-terminal plant-type domain-containing protein</fullName>
    </recommendedName>
</protein>
<evidence type="ECO:0000256" key="10">
    <source>
        <dbReference type="ARBA" id="ARBA00023170"/>
    </source>
</evidence>
<feature type="signal peptide" evidence="13">
    <location>
        <begin position="1"/>
        <end position="23"/>
    </location>
</feature>
<evidence type="ECO:0000256" key="11">
    <source>
        <dbReference type="ARBA" id="ARBA00023180"/>
    </source>
</evidence>
<feature type="domain" description="Disease resistance R13L4/SHOC-2-like LRR" evidence="15">
    <location>
        <begin position="311"/>
        <end position="498"/>
    </location>
</feature>
<feature type="domain" description="Leucine-rich repeat-containing N-terminal plant-type" evidence="14">
    <location>
        <begin position="28"/>
        <end position="79"/>
    </location>
</feature>
<dbReference type="PANTHER" id="PTHR48061">
    <property type="entry name" value="LEUCINE-RICH REPEAT RECEPTOR PROTEIN KINASE EMS1-LIKE-RELATED"/>
    <property type="match status" value="1"/>
</dbReference>
<evidence type="ECO:0000256" key="13">
    <source>
        <dbReference type="SAM" id="SignalP"/>
    </source>
</evidence>
<dbReference type="SUPFAM" id="SSF52058">
    <property type="entry name" value="L domain-like"/>
    <property type="match status" value="2"/>
</dbReference>
<feature type="transmembrane region" description="Helical" evidence="12">
    <location>
        <begin position="943"/>
        <end position="961"/>
    </location>
</feature>
<evidence type="ECO:0000256" key="9">
    <source>
        <dbReference type="ARBA" id="ARBA00023136"/>
    </source>
</evidence>
<evidence type="ECO:0000313" key="17">
    <source>
        <dbReference type="Proteomes" id="UP001174677"/>
    </source>
</evidence>
<dbReference type="InterPro" id="IPR001611">
    <property type="entry name" value="Leu-rich_rpt"/>
</dbReference>
<evidence type="ECO:0000256" key="2">
    <source>
        <dbReference type="ARBA" id="ARBA00009592"/>
    </source>
</evidence>
<reference evidence="16" key="1">
    <citation type="journal article" date="2023" name="Plant Biotechnol. J.">
        <title>Chromosome-level wild Hevea brasiliensis genome provides new tools for genomic-assisted breeding and valuable loci to elevate rubber yield.</title>
        <authorList>
            <person name="Cheng H."/>
            <person name="Song X."/>
            <person name="Hu Y."/>
            <person name="Wu T."/>
            <person name="Yang Q."/>
            <person name="An Z."/>
            <person name="Feng S."/>
            <person name="Deng Z."/>
            <person name="Wu W."/>
            <person name="Zeng X."/>
            <person name="Tu M."/>
            <person name="Wang X."/>
            <person name="Huang H."/>
        </authorList>
    </citation>
    <scope>NUCLEOTIDE SEQUENCE</scope>
    <source>
        <strain evidence="16">MT/VB/25A 57/8</strain>
    </source>
</reference>
<comment type="caution">
    <text evidence="16">The sequence shown here is derived from an EMBL/GenBank/DDBJ whole genome shotgun (WGS) entry which is preliminary data.</text>
</comment>
<evidence type="ECO:0000259" key="15">
    <source>
        <dbReference type="Pfam" id="PF23598"/>
    </source>
</evidence>
<evidence type="ECO:0000256" key="6">
    <source>
        <dbReference type="ARBA" id="ARBA00022729"/>
    </source>
</evidence>
<evidence type="ECO:0000256" key="7">
    <source>
        <dbReference type="ARBA" id="ARBA00022737"/>
    </source>
</evidence>
<organism evidence="16 17">
    <name type="scientific">Hevea brasiliensis</name>
    <name type="common">Para rubber tree</name>
    <name type="synonym">Siphonia brasiliensis</name>
    <dbReference type="NCBI Taxonomy" id="3981"/>
    <lineage>
        <taxon>Eukaryota</taxon>
        <taxon>Viridiplantae</taxon>
        <taxon>Streptophyta</taxon>
        <taxon>Embryophyta</taxon>
        <taxon>Tracheophyta</taxon>
        <taxon>Spermatophyta</taxon>
        <taxon>Magnoliopsida</taxon>
        <taxon>eudicotyledons</taxon>
        <taxon>Gunneridae</taxon>
        <taxon>Pentapetalae</taxon>
        <taxon>rosids</taxon>
        <taxon>fabids</taxon>
        <taxon>Malpighiales</taxon>
        <taxon>Euphorbiaceae</taxon>
        <taxon>Crotonoideae</taxon>
        <taxon>Micrandreae</taxon>
        <taxon>Hevea</taxon>
    </lineage>
</organism>
<evidence type="ECO:0000256" key="4">
    <source>
        <dbReference type="ARBA" id="ARBA00022614"/>
    </source>
</evidence>
<keyword evidence="10" id="KW-0675">Receptor</keyword>